<keyword evidence="11" id="KW-1185">Reference proteome</keyword>
<comment type="domain">
    <text evidence="8">The N-terminal domain determines nucleotide recognition and specific binding, while the C-terminal domain determines the specific binding to the target protein.</text>
</comment>
<comment type="catalytic activity">
    <reaction evidence="8">
        <text>Mo-molybdopterin + GTP + H(+) = Mo-molybdopterin guanine dinucleotide + diphosphate</text>
        <dbReference type="Rhea" id="RHEA:34243"/>
        <dbReference type="ChEBI" id="CHEBI:15378"/>
        <dbReference type="ChEBI" id="CHEBI:33019"/>
        <dbReference type="ChEBI" id="CHEBI:37565"/>
        <dbReference type="ChEBI" id="CHEBI:71302"/>
        <dbReference type="ChEBI" id="CHEBI:71310"/>
        <dbReference type="EC" id="2.7.7.77"/>
    </reaction>
</comment>
<dbReference type="InterPro" id="IPR013482">
    <property type="entry name" value="Molybde_CF_guanTrfase"/>
</dbReference>
<evidence type="ECO:0000256" key="6">
    <source>
        <dbReference type="ARBA" id="ARBA00023134"/>
    </source>
</evidence>
<dbReference type="STRING" id="690567.798"/>
<organism evidence="10 11">
    <name type="scientific">Syntrophomonas zehnderi OL-4</name>
    <dbReference type="NCBI Taxonomy" id="690567"/>
    <lineage>
        <taxon>Bacteria</taxon>
        <taxon>Bacillati</taxon>
        <taxon>Bacillota</taxon>
        <taxon>Clostridia</taxon>
        <taxon>Eubacteriales</taxon>
        <taxon>Syntrophomonadaceae</taxon>
        <taxon>Syntrophomonas</taxon>
    </lineage>
</organism>
<keyword evidence="6 8" id="KW-0342">GTP-binding</keyword>
<evidence type="ECO:0000256" key="7">
    <source>
        <dbReference type="ARBA" id="ARBA00023150"/>
    </source>
</evidence>
<dbReference type="GO" id="GO:0006777">
    <property type="term" value="P:Mo-molybdopterin cofactor biosynthetic process"/>
    <property type="evidence" value="ECO:0007669"/>
    <property type="project" value="UniProtKB-KW"/>
</dbReference>
<comment type="subcellular location">
    <subcellularLocation>
        <location evidence="8">Cytoplasm</location>
    </subcellularLocation>
</comment>
<evidence type="ECO:0000256" key="2">
    <source>
        <dbReference type="ARBA" id="ARBA00022679"/>
    </source>
</evidence>
<feature type="binding site" evidence="8">
    <location>
        <position position="65"/>
    </location>
    <ligand>
        <name>GTP</name>
        <dbReference type="ChEBI" id="CHEBI:37565"/>
    </ligand>
</feature>
<name>A0A0E4C811_9FIRM</name>
<comment type="similarity">
    <text evidence="8">Belongs to the MobA family.</text>
</comment>
<sequence length="197" mass="22118">MKITGAILAGGKSSRMKFNKALAVISGEPVFKIILDKFQLNFDETITISNEPEIYRDFGAVIYSDIYPGLGPVAGIHSALFNARYDRVFVMGCDMPFMNMELVSFLSDHLQDYDCVVPMLDNKLQPLSALYSKSCLPVLTGCLENDKLKLIRIFEELNHLVIPEMQLAQFGDPREIFMNVNDQTALVLAQQIAGRYL</sequence>
<protein>
    <recommendedName>
        <fullName evidence="8">Probable molybdenum cofactor guanylyltransferase</fullName>
        <shortName evidence="8">MoCo guanylyltransferase</shortName>
        <ecNumber evidence="8">2.7.7.77</ecNumber>
    </recommendedName>
    <alternativeName>
        <fullName evidence="8">GTP:molybdopterin guanylyltransferase</fullName>
    </alternativeName>
    <alternativeName>
        <fullName evidence="8">Mo-MPT guanylyltransferase</fullName>
    </alternativeName>
    <alternativeName>
        <fullName evidence="8">Molybdopterin guanylyltransferase</fullName>
    </alternativeName>
    <alternativeName>
        <fullName evidence="8">Molybdopterin-guanine dinucleotide synthase</fullName>
        <shortName evidence="8">MGD synthase</shortName>
    </alternativeName>
</protein>
<keyword evidence="7 8" id="KW-0501">Molybdenum cofactor biosynthesis</keyword>
<feature type="binding site" evidence="8">
    <location>
        <position position="20"/>
    </location>
    <ligand>
        <name>GTP</name>
        <dbReference type="ChEBI" id="CHEBI:37565"/>
    </ligand>
</feature>
<evidence type="ECO:0000313" key="11">
    <source>
        <dbReference type="Proteomes" id="UP000045545"/>
    </source>
</evidence>
<dbReference type="EMBL" id="CGIH01000010">
    <property type="protein sequence ID" value="CFX21350.1"/>
    <property type="molecule type" value="Genomic_DNA"/>
</dbReference>
<dbReference type="HAMAP" id="MF_00316">
    <property type="entry name" value="MobA"/>
    <property type="match status" value="1"/>
</dbReference>
<dbReference type="Proteomes" id="UP000045545">
    <property type="component" value="Unassembled WGS sequence"/>
</dbReference>
<dbReference type="EC" id="2.7.7.77" evidence="8"/>
<keyword evidence="4 8" id="KW-0547">Nucleotide-binding</keyword>
<feature type="domain" description="MobA-like NTP transferase" evidence="9">
    <location>
        <begin position="5"/>
        <end position="149"/>
    </location>
</feature>
<evidence type="ECO:0000256" key="5">
    <source>
        <dbReference type="ARBA" id="ARBA00022842"/>
    </source>
</evidence>
<dbReference type="InterPro" id="IPR025877">
    <property type="entry name" value="MobA-like_NTP_Trfase"/>
</dbReference>
<gene>
    <name evidence="8" type="primary">mobA</name>
    <name evidence="10" type="ORF">798</name>
</gene>
<keyword evidence="3 8" id="KW-0479">Metal-binding</keyword>
<dbReference type="AlphaFoldDB" id="A0A0E4C811"/>
<evidence type="ECO:0000256" key="8">
    <source>
        <dbReference type="HAMAP-Rule" id="MF_00316"/>
    </source>
</evidence>
<dbReference type="SUPFAM" id="SSF53448">
    <property type="entry name" value="Nucleotide-diphospho-sugar transferases"/>
    <property type="match status" value="1"/>
</dbReference>
<dbReference type="GO" id="GO:0061603">
    <property type="term" value="F:molybdenum cofactor guanylyltransferase activity"/>
    <property type="evidence" value="ECO:0007669"/>
    <property type="project" value="UniProtKB-EC"/>
</dbReference>
<dbReference type="Gene3D" id="3.90.550.10">
    <property type="entry name" value="Spore Coat Polysaccharide Biosynthesis Protein SpsA, Chain A"/>
    <property type="match status" value="1"/>
</dbReference>
<dbReference type="OrthoDB" id="9788394at2"/>
<keyword evidence="5 8" id="KW-0460">Magnesium</keyword>
<comment type="function">
    <text evidence="8">Transfers a GMP moiety from GTP to Mo-molybdopterin (Mo-MPT) cofactor (Moco or molybdenum cofactor) to form Mo-molybdopterin guanine dinucleotide (Mo-MGD) cofactor.</text>
</comment>
<evidence type="ECO:0000256" key="1">
    <source>
        <dbReference type="ARBA" id="ARBA00022490"/>
    </source>
</evidence>
<keyword evidence="1 8" id="KW-0963">Cytoplasm</keyword>
<proteinExistence type="inferred from homology"/>
<evidence type="ECO:0000256" key="3">
    <source>
        <dbReference type="ARBA" id="ARBA00022723"/>
    </source>
</evidence>
<comment type="caution">
    <text evidence="8">Lacks conserved residue(s) required for the propagation of feature annotation.</text>
</comment>
<dbReference type="PANTHER" id="PTHR19136:SF81">
    <property type="entry name" value="MOLYBDENUM COFACTOR GUANYLYLTRANSFERASE"/>
    <property type="match status" value="1"/>
</dbReference>
<feature type="binding site" evidence="8">
    <location>
        <position position="94"/>
    </location>
    <ligand>
        <name>GTP</name>
        <dbReference type="ChEBI" id="CHEBI:37565"/>
    </ligand>
</feature>
<dbReference type="PANTHER" id="PTHR19136">
    <property type="entry name" value="MOLYBDENUM COFACTOR GUANYLYLTRANSFERASE"/>
    <property type="match status" value="1"/>
</dbReference>
<dbReference type="RefSeq" id="WP_076982602.1">
    <property type="nucleotide sequence ID" value="NZ_CGIH01000010.1"/>
</dbReference>
<accession>A0A0E4C811</accession>
<dbReference type="GO" id="GO:0046872">
    <property type="term" value="F:metal ion binding"/>
    <property type="evidence" value="ECO:0007669"/>
    <property type="project" value="UniProtKB-KW"/>
</dbReference>
<keyword evidence="2 8" id="KW-0808">Transferase</keyword>
<dbReference type="Pfam" id="PF12804">
    <property type="entry name" value="NTP_transf_3"/>
    <property type="match status" value="1"/>
</dbReference>
<evidence type="ECO:0000256" key="4">
    <source>
        <dbReference type="ARBA" id="ARBA00022741"/>
    </source>
</evidence>
<feature type="binding site" evidence="8">
    <location>
        <position position="94"/>
    </location>
    <ligand>
        <name>Mg(2+)</name>
        <dbReference type="ChEBI" id="CHEBI:18420"/>
    </ligand>
</feature>
<reference evidence="10 11" key="1">
    <citation type="submission" date="2015-03" db="EMBL/GenBank/DDBJ databases">
        <authorList>
            <person name="Murphy D."/>
        </authorList>
    </citation>
    <scope>NUCLEOTIDE SEQUENCE [LARGE SCALE GENOMIC DNA]</scope>
    <source>
        <strain evidence="10 11">OL-4</strain>
    </source>
</reference>
<feature type="binding site" evidence="8">
    <location>
        <begin position="8"/>
        <end position="10"/>
    </location>
    <ligand>
        <name>GTP</name>
        <dbReference type="ChEBI" id="CHEBI:37565"/>
    </ligand>
</feature>
<dbReference type="GO" id="GO:0005525">
    <property type="term" value="F:GTP binding"/>
    <property type="evidence" value="ECO:0007669"/>
    <property type="project" value="UniProtKB-UniRule"/>
</dbReference>
<dbReference type="GO" id="GO:0005737">
    <property type="term" value="C:cytoplasm"/>
    <property type="evidence" value="ECO:0007669"/>
    <property type="project" value="UniProtKB-SubCell"/>
</dbReference>
<comment type="cofactor">
    <cofactor evidence="8">
        <name>Mg(2+)</name>
        <dbReference type="ChEBI" id="CHEBI:18420"/>
    </cofactor>
</comment>
<evidence type="ECO:0000313" key="10">
    <source>
        <dbReference type="EMBL" id="CFX21350.1"/>
    </source>
</evidence>
<evidence type="ECO:0000259" key="9">
    <source>
        <dbReference type="Pfam" id="PF12804"/>
    </source>
</evidence>
<dbReference type="InterPro" id="IPR029044">
    <property type="entry name" value="Nucleotide-diphossugar_trans"/>
</dbReference>
<dbReference type="CDD" id="cd02503">
    <property type="entry name" value="MobA"/>
    <property type="match status" value="1"/>
</dbReference>